<protein>
    <submittedName>
        <fullName evidence="2">Uncharacterized protein</fullName>
    </submittedName>
</protein>
<comment type="caution">
    <text evidence="2">The sequence shown here is derived from an EMBL/GenBank/DDBJ whole genome shotgun (WGS) entry which is preliminary data.</text>
</comment>
<accession>A0A4S4FY34</accession>
<gene>
    <name evidence="2" type="ORF">E6C70_03095</name>
</gene>
<keyword evidence="3" id="KW-1185">Reference proteome</keyword>
<evidence type="ECO:0000313" key="2">
    <source>
        <dbReference type="EMBL" id="THG35072.1"/>
    </source>
</evidence>
<reference evidence="2 3" key="1">
    <citation type="submission" date="2019-04" db="EMBL/GenBank/DDBJ databases">
        <authorList>
            <person name="Jiang L."/>
        </authorList>
    </citation>
    <scope>NUCLEOTIDE SEQUENCE [LARGE SCALE GENOMIC DNA]</scope>
    <source>
        <strain evidence="2 3">YIM 131861</strain>
    </source>
</reference>
<name>A0A4S4FY34_9MICO</name>
<keyword evidence="1" id="KW-0812">Transmembrane</keyword>
<proteinExistence type="predicted"/>
<dbReference type="OrthoDB" id="5119509at2"/>
<evidence type="ECO:0000256" key="1">
    <source>
        <dbReference type="SAM" id="Phobius"/>
    </source>
</evidence>
<dbReference type="Proteomes" id="UP000307380">
    <property type="component" value="Unassembled WGS sequence"/>
</dbReference>
<sequence length="119" mass="13627">MPGWSWWLIWAVLVVALVLVVVFGIRRVLAAYRRARVEGDRLNGLLGQLTASVDELSDAGRRVEEQRTSALFGSRADLAAAVEDHRLRRAHRRQARRDRRIARGRLITHSAEHWTDTHV</sequence>
<keyword evidence="1" id="KW-1133">Transmembrane helix</keyword>
<organism evidence="2 3">
    <name type="scientific">Orlajensenia flava</name>
    <dbReference type="NCBI Taxonomy" id="2565934"/>
    <lineage>
        <taxon>Bacteria</taxon>
        <taxon>Bacillati</taxon>
        <taxon>Actinomycetota</taxon>
        <taxon>Actinomycetes</taxon>
        <taxon>Micrococcales</taxon>
        <taxon>Microbacteriaceae</taxon>
        <taxon>Orlajensenia</taxon>
    </lineage>
</organism>
<keyword evidence="1" id="KW-0472">Membrane</keyword>
<feature type="transmembrane region" description="Helical" evidence="1">
    <location>
        <begin position="6"/>
        <end position="25"/>
    </location>
</feature>
<evidence type="ECO:0000313" key="3">
    <source>
        <dbReference type="Proteomes" id="UP000307380"/>
    </source>
</evidence>
<dbReference type="AlphaFoldDB" id="A0A4S4FY34"/>
<dbReference type="RefSeq" id="WP_136422114.1">
    <property type="nucleotide sequence ID" value="NZ_SSSN01000003.1"/>
</dbReference>
<dbReference type="EMBL" id="SSSN01000003">
    <property type="protein sequence ID" value="THG35072.1"/>
    <property type="molecule type" value="Genomic_DNA"/>
</dbReference>